<reference evidence="8 9" key="1">
    <citation type="journal article" date="2018" name="BMC Genomics">
        <title>Genomic evidence for intraspecific hybridization in a clonal and extremely halotolerant yeast.</title>
        <authorList>
            <person name="Gostincar C."/>
            <person name="Stajich J.E."/>
            <person name="Zupancic J."/>
            <person name="Zalar P."/>
            <person name="Gunde-Cimerman N."/>
        </authorList>
    </citation>
    <scope>NUCLEOTIDE SEQUENCE [LARGE SCALE GENOMIC DNA]</scope>
    <source>
        <strain evidence="8 9">EXF-10513</strain>
    </source>
</reference>
<feature type="transmembrane region" description="Helical" evidence="7">
    <location>
        <begin position="224"/>
        <end position="244"/>
    </location>
</feature>
<dbReference type="PROSITE" id="PS00218">
    <property type="entry name" value="AMINO_ACID_PERMEASE_1"/>
    <property type="match status" value="1"/>
</dbReference>
<organism evidence="8 9">
    <name type="scientific">Hortaea werneckii</name>
    <name type="common">Black yeast</name>
    <name type="synonym">Cladosporium werneckii</name>
    <dbReference type="NCBI Taxonomy" id="91943"/>
    <lineage>
        <taxon>Eukaryota</taxon>
        <taxon>Fungi</taxon>
        <taxon>Dikarya</taxon>
        <taxon>Ascomycota</taxon>
        <taxon>Pezizomycotina</taxon>
        <taxon>Dothideomycetes</taxon>
        <taxon>Dothideomycetidae</taxon>
        <taxon>Mycosphaerellales</taxon>
        <taxon>Teratosphaeriaceae</taxon>
        <taxon>Hortaea</taxon>
    </lineage>
</organism>
<dbReference type="EMBL" id="QWIO01000911">
    <property type="protein sequence ID" value="RMY82149.1"/>
    <property type="molecule type" value="Genomic_DNA"/>
</dbReference>
<comment type="caution">
    <text evidence="8">The sequence shown here is derived from an EMBL/GenBank/DDBJ whole genome shotgun (WGS) entry which is preliminary data.</text>
</comment>
<keyword evidence="4 7" id="KW-1133">Transmembrane helix</keyword>
<feature type="transmembrane region" description="Helical" evidence="7">
    <location>
        <begin position="406"/>
        <end position="430"/>
    </location>
</feature>
<name>A0A3M7EZW8_HORWE</name>
<proteinExistence type="predicted"/>
<evidence type="ECO:0000256" key="6">
    <source>
        <dbReference type="SAM" id="MobiDB-lite"/>
    </source>
</evidence>
<evidence type="ECO:0008006" key="10">
    <source>
        <dbReference type="Google" id="ProtNLM"/>
    </source>
</evidence>
<feature type="transmembrane region" description="Helical" evidence="7">
    <location>
        <begin position="436"/>
        <end position="458"/>
    </location>
</feature>
<protein>
    <recommendedName>
        <fullName evidence="10">Amino acid permease/ SLC12A domain-containing protein</fullName>
    </recommendedName>
</protein>
<evidence type="ECO:0000313" key="8">
    <source>
        <dbReference type="EMBL" id="RMY82149.1"/>
    </source>
</evidence>
<feature type="transmembrane region" description="Helical" evidence="7">
    <location>
        <begin position="139"/>
        <end position="172"/>
    </location>
</feature>
<feature type="transmembrane region" description="Helical" evidence="7">
    <location>
        <begin position="526"/>
        <end position="546"/>
    </location>
</feature>
<keyword evidence="2" id="KW-0813">Transport</keyword>
<dbReference type="PANTHER" id="PTHR45649">
    <property type="entry name" value="AMINO-ACID PERMEASE BAT1"/>
    <property type="match status" value="1"/>
</dbReference>
<keyword evidence="5 7" id="KW-0472">Membrane</keyword>
<feature type="transmembrane region" description="Helical" evidence="7">
    <location>
        <begin position="497"/>
        <end position="514"/>
    </location>
</feature>
<evidence type="ECO:0000256" key="7">
    <source>
        <dbReference type="SAM" id="Phobius"/>
    </source>
</evidence>
<sequence length="580" mass="61866">MATTAAKDHKFGPYGAPAMEAHGSSKEETPSGSQLTEPADDLLEAFGYTSEMNRSRSTLNVTFMSFVLASVPYGLSTTLIYPLQGGGPTTIIWGWVLVCLLMTCVAASLGEITSVYPLAGGVYYQTYMLSPVWCRKLAAWLCGWCFTLGNIIITLSVNFGTTLFFIGCINVFRVDDGTGSGATVGIYENAEAYQVYLIFFGITSLCTAISVFGNRWLHHVDTGTVIWTFLGTLAIVICVLAIAAEGRRNAAWVFGGFEVNNGWSPPGWSFCIGLLHAAYATSATGMVVSMCEEVQRPATQVPKALVGAILLNMLCGLIFLVPICFVITDIKAVISGNVGQPLPAILSSAIGNDVGAFVLTVPIIILGIFCGTGCTTAAARCTWAFARDGAIPGSRRLKFDSVNHKFGLPLNAMMLCWTVQVLLGLIYLGSSAAFNAFNGSGVIFLTLSYVVPIAISFFSGRKALTNAKFNLGKFGWFANFASIGNSPPQPPFVSDQCTYIALIAWCAFAIPLFSMPANLPVTQSGMNYACVVFVGGIAISAGWYVVKGKQYDGPRTTETTEELARQPSNVSATRKSSGHV</sequence>
<dbReference type="InterPro" id="IPR002293">
    <property type="entry name" value="AA/rel_permease1"/>
</dbReference>
<feature type="transmembrane region" description="Helical" evidence="7">
    <location>
        <begin position="61"/>
        <end position="81"/>
    </location>
</feature>
<feature type="region of interest" description="Disordered" evidence="6">
    <location>
        <begin position="559"/>
        <end position="580"/>
    </location>
</feature>
<dbReference type="GO" id="GO:0016020">
    <property type="term" value="C:membrane"/>
    <property type="evidence" value="ECO:0007669"/>
    <property type="project" value="UniProtKB-SubCell"/>
</dbReference>
<evidence type="ECO:0000313" key="9">
    <source>
        <dbReference type="Proteomes" id="UP000269539"/>
    </source>
</evidence>
<dbReference type="Pfam" id="PF13520">
    <property type="entry name" value="AA_permease_2"/>
    <property type="match status" value="1"/>
</dbReference>
<feature type="transmembrane region" description="Helical" evidence="7">
    <location>
        <begin position="267"/>
        <end position="288"/>
    </location>
</feature>
<evidence type="ECO:0000256" key="3">
    <source>
        <dbReference type="ARBA" id="ARBA00022692"/>
    </source>
</evidence>
<dbReference type="InterPro" id="IPR004840">
    <property type="entry name" value="Amino_acid_permease_CS"/>
</dbReference>
<feature type="transmembrane region" description="Helical" evidence="7">
    <location>
        <begin position="192"/>
        <end position="212"/>
    </location>
</feature>
<dbReference type="VEuPathDB" id="FungiDB:BTJ68_04539"/>
<dbReference type="Gene3D" id="1.20.1740.10">
    <property type="entry name" value="Amino acid/polyamine transporter I"/>
    <property type="match status" value="1"/>
</dbReference>
<keyword evidence="3 7" id="KW-0812">Transmembrane</keyword>
<dbReference type="PANTHER" id="PTHR45649:SF23">
    <property type="entry name" value="TRANSPORTER, PUTATIVE (EUROFUNG)-RELATED"/>
    <property type="match status" value="1"/>
</dbReference>
<feature type="compositionally biased region" description="Basic and acidic residues" evidence="6">
    <location>
        <begin position="1"/>
        <end position="11"/>
    </location>
</feature>
<dbReference type="PIRSF" id="PIRSF006060">
    <property type="entry name" value="AA_transporter"/>
    <property type="match status" value="1"/>
</dbReference>
<gene>
    <name evidence="8" type="ORF">D0864_08129</name>
</gene>
<feature type="transmembrane region" description="Helical" evidence="7">
    <location>
        <begin position="93"/>
        <end position="118"/>
    </location>
</feature>
<feature type="region of interest" description="Disordered" evidence="6">
    <location>
        <begin position="1"/>
        <end position="36"/>
    </location>
</feature>
<feature type="transmembrane region" description="Helical" evidence="7">
    <location>
        <begin position="354"/>
        <end position="385"/>
    </location>
</feature>
<dbReference type="GO" id="GO:0022857">
    <property type="term" value="F:transmembrane transporter activity"/>
    <property type="evidence" value="ECO:0007669"/>
    <property type="project" value="InterPro"/>
</dbReference>
<feature type="compositionally biased region" description="Polar residues" evidence="6">
    <location>
        <begin position="566"/>
        <end position="580"/>
    </location>
</feature>
<evidence type="ECO:0000256" key="1">
    <source>
        <dbReference type="ARBA" id="ARBA00004141"/>
    </source>
</evidence>
<evidence type="ECO:0000256" key="5">
    <source>
        <dbReference type="ARBA" id="ARBA00023136"/>
    </source>
</evidence>
<evidence type="ECO:0000256" key="2">
    <source>
        <dbReference type="ARBA" id="ARBA00022448"/>
    </source>
</evidence>
<comment type="subcellular location">
    <subcellularLocation>
        <location evidence="1">Membrane</location>
        <topology evidence="1">Multi-pass membrane protein</topology>
    </subcellularLocation>
</comment>
<dbReference type="GO" id="GO:0006865">
    <property type="term" value="P:amino acid transport"/>
    <property type="evidence" value="ECO:0007669"/>
    <property type="project" value="InterPro"/>
</dbReference>
<accession>A0A3M7EZW8</accession>
<dbReference type="AlphaFoldDB" id="A0A3M7EZW8"/>
<evidence type="ECO:0000256" key="4">
    <source>
        <dbReference type="ARBA" id="ARBA00022989"/>
    </source>
</evidence>
<dbReference type="Proteomes" id="UP000269539">
    <property type="component" value="Unassembled WGS sequence"/>
</dbReference>
<feature type="transmembrane region" description="Helical" evidence="7">
    <location>
        <begin position="309"/>
        <end position="334"/>
    </location>
</feature>